<gene>
    <name evidence="7" type="ordered locus">Sdel_1447</name>
</gene>
<dbReference type="InterPro" id="IPR015422">
    <property type="entry name" value="PyrdxlP-dep_Trfase_small"/>
</dbReference>
<evidence type="ECO:0000313" key="8">
    <source>
        <dbReference type="Proteomes" id="UP000002222"/>
    </source>
</evidence>
<dbReference type="EC" id="4.4.1.13" evidence="2"/>
<keyword evidence="7" id="KW-0032">Aminotransferase</keyword>
<proteinExistence type="inferred from homology"/>
<comment type="similarity">
    <text evidence="5">Belongs to the class-II pyridoxal-phosphate-dependent aminotransferase family. MalY/PatB cystathionine beta-lyase subfamily.</text>
</comment>
<dbReference type="GO" id="GO:0030170">
    <property type="term" value="F:pyridoxal phosphate binding"/>
    <property type="evidence" value="ECO:0007669"/>
    <property type="project" value="InterPro"/>
</dbReference>
<accession>D1B2Z5</accession>
<dbReference type="STRING" id="525898.Sdel_1447"/>
<dbReference type="Gene3D" id="3.40.640.10">
    <property type="entry name" value="Type I PLP-dependent aspartate aminotransferase-like (Major domain)"/>
    <property type="match status" value="1"/>
</dbReference>
<keyword evidence="3" id="KW-0663">Pyridoxal phosphate</keyword>
<evidence type="ECO:0000256" key="4">
    <source>
        <dbReference type="ARBA" id="ARBA00023239"/>
    </source>
</evidence>
<dbReference type="InterPro" id="IPR051798">
    <property type="entry name" value="Class-II_PLP-Dep_Aminotrans"/>
</dbReference>
<dbReference type="OrthoDB" id="9803354at2"/>
<dbReference type="GO" id="GO:0008483">
    <property type="term" value="F:transaminase activity"/>
    <property type="evidence" value="ECO:0007669"/>
    <property type="project" value="UniProtKB-KW"/>
</dbReference>
<dbReference type="KEGG" id="sdl:Sdel_1447"/>
<evidence type="ECO:0000256" key="2">
    <source>
        <dbReference type="ARBA" id="ARBA00012224"/>
    </source>
</evidence>
<dbReference type="InterPro" id="IPR015424">
    <property type="entry name" value="PyrdxlP-dep_Trfase"/>
</dbReference>
<dbReference type="CDD" id="cd00609">
    <property type="entry name" value="AAT_like"/>
    <property type="match status" value="1"/>
</dbReference>
<dbReference type="InterPro" id="IPR027619">
    <property type="entry name" value="C-S_lyase_PatB-like"/>
</dbReference>
<dbReference type="InterPro" id="IPR015421">
    <property type="entry name" value="PyrdxlP-dep_Trfase_major"/>
</dbReference>
<dbReference type="SUPFAM" id="SSF53383">
    <property type="entry name" value="PLP-dependent transferases"/>
    <property type="match status" value="1"/>
</dbReference>
<dbReference type="NCBIfam" id="TIGR04350">
    <property type="entry name" value="C_S_lyase_PatB"/>
    <property type="match status" value="1"/>
</dbReference>
<dbReference type="PANTHER" id="PTHR43525:SF1">
    <property type="entry name" value="PROTEIN MALY"/>
    <property type="match status" value="1"/>
</dbReference>
<evidence type="ECO:0000256" key="5">
    <source>
        <dbReference type="ARBA" id="ARBA00037974"/>
    </source>
</evidence>
<keyword evidence="4" id="KW-0456">Lyase</keyword>
<evidence type="ECO:0000313" key="7">
    <source>
        <dbReference type="EMBL" id="ACZ12465.1"/>
    </source>
</evidence>
<keyword evidence="7" id="KW-0808">Transferase</keyword>
<dbReference type="AlphaFoldDB" id="D1B2Z5"/>
<protein>
    <recommendedName>
        <fullName evidence="2">cysteine-S-conjugate beta-lyase</fullName>
        <ecNumber evidence="2">4.4.1.13</ecNumber>
    </recommendedName>
</protein>
<name>D1B2Z5_SULD5</name>
<dbReference type="GO" id="GO:0047804">
    <property type="term" value="F:cysteine-S-conjugate beta-lyase activity"/>
    <property type="evidence" value="ECO:0007669"/>
    <property type="project" value="UniProtKB-EC"/>
</dbReference>
<dbReference type="Pfam" id="PF00155">
    <property type="entry name" value="Aminotran_1_2"/>
    <property type="match status" value="1"/>
</dbReference>
<dbReference type="EMBL" id="CP001816">
    <property type="protein sequence ID" value="ACZ12465.1"/>
    <property type="molecule type" value="Genomic_DNA"/>
</dbReference>
<dbReference type="Gene3D" id="3.90.1150.10">
    <property type="entry name" value="Aspartate Aminotransferase, domain 1"/>
    <property type="match status" value="1"/>
</dbReference>
<evidence type="ECO:0000256" key="1">
    <source>
        <dbReference type="ARBA" id="ARBA00001933"/>
    </source>
</evidence>
<dbReference type="PANTHER" id="PTHR43525">
    <property type="entry name" value="PROTEIN MALY"/>
    <property type="match status" value="1"/>
</dbReference>
<comment type="cofactor">
    <cofactor evidence="1">
        <name>pyridoxal 5'-phosphate</name>
        <dbReference type="ChEBI" id="CHEBI:597326"/>
    </cofactor>
</comment>
<organism evidence="7 8">
    <name type="scientific">Sulfurospirillum deleyianum (strain ATCC 51133 / DSM 6946 / 5175)</name>
    <dbReference type="NCBI Taxonomy" id="525898"/>
    <lineage>
        <taxon>Bacteria</taxon>
        <taxon>Pseudomonadati</taxon>
        <taxon>Campylobacterota</taxon>
        <taxon>Epsilonproteobacteria</taxon>
        <taxon>Campylobacterales</taxon>
        <taxon>Sulfurospirillaceae</taxon>
        <taxon>Sulfurospirillum</taxon>
    </lineage>
</organism>
<evidence type="ECO:0000259" key="6">
    <source>
        <dbReference type="Pfam" id="PF00155"/>
    </source>
</evidence>
<sequence length="379" mass="42641">MSFFNEVVDRTQTPSEKWNKYKGIDVIPAWVADMDFKSPPCVIEALQKRVSEGVFGYTSVDDETYAAIIGFIKRHYGWEIRKEWLVFTQGVVSSMNIACMVIETGSVMTTTPIYPHFIKAPKHAGHEVIAIKMKEENNRWTLDFEAMEAHITPTCKLFMLCNPYNPAGTVFTCKELEQLGAFCVKHDLTLCSDEIHADLLLKPEAKHIPIASLSPALQERTITLMAPSKTFNIAGLQASFAIIPNATLRKRFKESMGSMVGGINLLGITAMRTAYEKGDAWLAELRLYLAENLKLVQAFVAKNPKLKLLEHEATFLAWIDASALHVESPHEFFLEFGVGLSDGEPFGDKNFVRLNFGTQKNLLEEILKRMQKAMDSLKI</sequence>
<dbReference type="Proteomes" id="UP000002222">
    <property type="component" value="Chromosome"/>
</dbReference>
<reference evidence="8" key="1">
    <citation type="submission" date="2009-11" db="EMBL/GenBank/DDBJ databases">
        <title>The complete genome of Sulfurospirillum deleyianum DSM 6946.</title>
        <authorList>
            <consortium name="US DOE Joint Genome Institute (JGI-PGF)"/>
            <person name="Lucas S."/>
            <person name="Copeland A."/>
            <person name="Lapidus A."/>
            <person name="Glavina del Rio T."/>
            <person name="Dalin E."/>
            <person name="Tice H."/>
            <person name="Bruce D."/>
            <person name="Goodwin L."/>
            <person name="Pitluck S."/>
            <person name="Kyrpides N."/>
            <person name="Mavromatis K."/>
            <person name="Ivanova N."/>
            <person name="Ovchinnikova G."/>
            <person name="Munk A.C."/>
            <person name="Lu M."/>
            <person name="Brettin T."/>
            <person name="Detter J.C."/>
            <person name="Han C."/>
            <person name="Tapia R."/>
            <person name="Larimer F."/>
            <person name="Land M."/>
            <person name="Hauser L."/>
            <person name="Markowitz V."/>
            <person name="Cheng J.F."/>
            <person name="Hugenholtz P."/>
            <person name="Woyke T."/>
            <person name="Wu D."/>
            <person name="Aumann P."/>
            <person name="Schneider S."/>
            <person name="Lang E."/>
            <person name="Spring S."/>
            <person name="Klenk H.P."/>
            <person name="Eisen J.A."/>
        </authorList>
    </citation>
    <scope>NUCLEOTIDE SEQUENCE [LARGE SCALE GENOMIC DNA]</scope>
    <source>
        <strain evidence="8">ATCC 51133 / DSM 6946 / 5175</strain>
    </source>
</reference>
<dbReference type="HOGENOM" id="CLU_017584_15_0_7"/>
<evidence type="ECO:0000256" key="3">
    <source>
        <dbReference type="ARBA" id="ARBA00022898"/>
    </source>
</evidence>
<keyword evidence="8" id="KW-1185">Reference proteome</keyword>
<dbReference type="eggNOG" id="COG1168">
    <property type="taxonomic scope" value="Bacteria"/>
</dbReference>
<reference evidence="7 8" key="2">
    <citation type="journal article" date="2010" name="Stand. Genomic Sci.">
        <title>Complete genome sequence of Sulfurospirillum deleyianum type strain (5175).</title>
        <authorList>
            <person name="Sikorski J."/>
            <person name="Lapidus A."/>
            <person name="Copeland A."/>
            <person name="Glavina Del Rio T."/>
            <person name="Nolan M."/>
            <person name="Lucas S."/>
            <person name="Chen F."/>
            <person name="Tice H."/>
            <person name="Cheng J.F."/>
            <person name="Saunders E."/>
            <person name="Bruce D."/>
            <person name="Goodwin L."/>
            <person name="Pitluck S."/>
            <person name="Ovchinnikova G."/>
            <person name="Pati A."/>
            <person name="Ivanova N."/>
            <person name="Mavromatis K."/>
            <person name="Chen A."/>
            <person name="Palaniappan K."/>
            <person name="Chain P."/>
            <person name="Land M."/>
            <person name="Hauser L."/>
            <person name="Chang Y.J."/>
            <person name="Jeffries C.D."/>
            <person name="Brettin T."/>
            <person name="Detter J.C."/>
            <person name="Han C."/>
            <person name="Rohde M."/>
            <person name="Lang E."/>
            <person name="Spring S."/>
            <person name="Goker M."/>
            <person name="Bristow J."/>
            <person name="Eisen J.A."/>
            <person name="Markowitz V."/>
            <person name="Hugenholtz P."/>
            <person name="Kyrpides N.C."/>
            <person name="Klenk H.P."/>
        </authorList>
    </citation>
    <scope>NUCLEOTIDE SEQUENCE [LARGE SCALE GENOMIC DNA]</scope>
    <source>
        <strain evidence="8">ATCC 51133 / DSM 6946 / 5175</strain>
    </source>
</reference>
<dbReference type="RefSeq" id="WP_012857216.1">
    <property type="nucleotide sequence ID" value="NC_013512.1"/>
</dbReference>
<dbReference type="InterPro" id="IPR004839">
    <property type="entry name" value="Aminotransferase_I/II_large"/>
</dbReference>
<feature type="domain" description="Aminotransferase class I/classII large" evidence="6">
    <location>
        <begin position="33"/>
        <end position="369"/>
    </location>
</feature>